<accession>A0A413WQX8</accession>
<dbReference type="AlphaFoldDB" id="A0A413WQX8"/>
<organism evidence="1 2">
    <name type="scientific">Hungatella hathewayi</name>
    <dbReference type="NCBI Taxonomy" id="154046"/>
    <lineage>
        <taxon>Bacteria</taxon>
        <taxon>Bacillati</taxon>
        <taxon>Bacillota</taxon>
        <taxon>Clostridia</taxon>
        <taxon>Lachnospirales</taxon>
        <taxon>Lachnospiraceae</taxon>
        <taxon>Hungatella</taxon>
    </lineage>
</organism>
<gene>
    <name evidence="1" type="ORF">CE91St55_14050</name>
</gene>
<dbReference type="EMBL" id="BQNJ01000001">
    <property type="protein sequence ID" value="GKG99423.1"/>
    <property type="molecule type" value="Genomic_DNA"/>
</dbReference>
<evidence type="ECO:0000313" key="2">
    <source>
        <dbReference type="Proteomes" id="UP001055091"/>
    </source>
</evidence>
<sequence length="247" mass="28881">MKDELLKIAQEVLTEEEVQEIVKEKFKDAFKNAVGEAFRWGDAERAIKNKITEVMVPYIEKYDFTEFLPKLDTVLTEIVNSDGCMAEKKILENFKELMLEPEQKEIKVTDLFKAWIKQCNKDIDVDNLEICYDDGVYYAPVDCEMRFEEEEKPSWSCLQRAIITFENNHDNNLNMQIQISKYVSDYGKEHPYSISISSDIKISSLRRLSDFEVLLLRLERAGTAIVIDEEWDSSYIEPEKEPEATFV</sequence>
<evidence type="ECO:0000313" key="1">
    <source>
        <dbReference type="EMBL" id="GKG99423.1"/>
    </source>
</evidence>
<comment type="caution">
    <text evidence="1">The sequence shown here is derived from an EMBL/GenBank/DDBJ whole genome shotgun (WGS) entry which is preliminary data.</text>
</comment>
<proteinExistence type="predicted"/>
<reference evidence="1" key="1">
    <citation type="submission" date="2022-01" db="EMBL/GenBank/DDBJ databases">
        <title>Novel bile acid biosynthetic pathways are enriched in the microbiome of centenarians.</title>
        <authorList>
            <person name="Sato Y."/>
            <person name="Atarashi K."/>
            <person name="Plichta R.D."/>
            <person name="Arai Y."/>
            <person name="Sasajima S."/>
            <person name="Kearney M.S."/>
            <person name="Suda W."/>
            <person name="Takeshita K."/>
            <person name="Sasaki T."/>
            <person name="Okamoto S."/>
            <person name="Skelly N.A."/>
            <person name="Okamura Y."/>
            <person name="Vlamakis H."/>
            <person name="Li Y."/>
            <person name="Tanoue T."/>
            <person name="Takei H."/>
            <person name="Nittono H."/>
            <person name="Narushima S."/>
            <person name="Irie J."/>
            <person name="Itoh H."/>
            <person name="Moriya K."/>
            <person name="Sugiura Y."/>
            <person name="Suematsu M."/>
            <person name="Moritoki N."/>
            <person name="Shibata S."/>
            <person name="Littman R.D."/>
            <person name="Fischbach A.M."/>
            <person name="Uwamino Y."/>
            <person name="Inoue T."/>
            <person name="Honda A."/>
            <person name="Hattori M."/>
            <person name="Murai T."/>
            <person name="Xavier J.R."/>
            <person name="Hirose N."/>
            <person name="Honda K."/>
        </authorList>
    </citation>
    <scope>NUCLEOTIDE SEQUENCE</scope>
    <source>
        <strain evidence="1">CE91-St55</strain>
    </source>
</reference>
<dbReference type="RefSeq" id="WP_118078075.1">
    <property type="nucleotide sequence ID" value="NZ_BQNJ01000001.1"/>
</dbReference>
<protein>
    <submittedName>
        <fullName evidence="1">Phage protein</fullName>
    </submittedName>
</protein>
<name>A0A413WQX8_9FIRM</name>
<dbReference type="Proteomes" id="UP001055091">
    <property type="component" value="Unassembled WGS sequence"/>
</dbReference>